<organism evidence="1">
    <name type="scientific">Solanum chacoense</name>
    <name type="common">Chaco potato</name>
    <dbReference type="NCBI Taxonomy" id="4108"/>
    <lineage>
        <taxon>Eukaryota</taxon>
        <taxon>Viridiplantae</taxon>
        <taxon>Streptophyta</taxon>
        <taxon>Embryophyta</taxon>
        <taxon>Tracheophyta</taxon>
        <taxon>Spermatophyta</taxon>
        <taxon>Magnoliopsida</taxon>
        <taxon>eudicotyledons</taxon>
        <taxon>Gunneridae</taxon>
        <taxon>Pentapetalae</taxon>
        <taxon>asterids</taxon>
        <taxon>lamiids</taxon>
        <taxon>Solanales</taxon>
        <taxon>Solanaceae</taxon>
        <taxon>Solanoideae</taxon>
        <taxon>Solaneae</taxon>
        <taxon>Solanum</taxon>
    </lineage>
</organism>
<proteinExistence type="predicted"/>
<dbReference type="AlphaFoldDB" id="A0A0V0HBM0"/>
<sequence length="64" mass="7745">MGKEQLRQSYLASLAQQKDKIHTIIKLQKSYNKERKEREKKIRFILTKNTIFLTPYLYPLRPAH</sequence>
<reference evidence="1" key="1">
    <citation type="submission" date="2015-12" db="EMBL/GenBank/DDBJ databases">
        <title>Gene expression during late stages of embryo sac development: a critical building block for successful pollen-pistil interactions.</title>
        <authorList>
            <person name="Liu Y."/>
            <person name="Joly V."/>
            <person name="Sabar M."/>
            <person name="Matton D.P."/>
        </authorList>
    </citation>
    <scope>NUCLEOTIDE SEQUENCE</scope>
</reference>
<evidence type="ECO:0000313" key="1">
    <source>
        <dbReference type="EMBL" id="JAP17498.1"/>
    </source>
</evidence>
<protein>
    <submittedName>
        <fullName evidence="1">Putative ovule protein</fullName>
    </submittedName>
</protein>
<dbReference type="EMBL" id="GEDG01022446">
    <property type="protein sequence ID" value="JAP17498.1"/>
    <property type="molecule type" value="Transcribed_RNA"/>
</dbReference>
<accession>A0A0V0HBM0</accession>
<name>A0A0V0HBM0_SOLCH</name>